<evidence type="ECO:0000313" key="5">
    <source>
        <dbReference type="Proteomes" id="UP001165065"/>
    </source>
</evidence>
<keyword evidence="5" id="KW-1185">Reference proteome</keyword>
<evidence type="ECO:0000313" key="4">
    <source>
        <dbReference type="EMBL" id="GMI44927.1"/>
    </source>
</evidence>
<feature type="compositionally biased region" description="Basic residues" evidence="1">
    <location>
        <begin position="346"/>
        <end position="361"/>
    </location>
</feature>
<dbReference type="OrthoDB" id="192915at2759"/>
<feature type="compositionally biased region" description="Basic and acidic residues" evidence="1">
    <location>
        <begin position="322"/>
        <end position="336"/>
    </location>
</feature>
<name>A0A9W7GJ34_9STRA</name>
<dbReference type="Pfam" id="PF00226">
    <property type="entry name" value="DnaJ"/>
    <property type="match status" value="1"/>
</dbReference>
<dbReference type="Gene3D" id="1.10.287.110">
    <property type="entry name" value="DnaJ domain"/>
    <property type="match status" value="1"/>
</dbReference>
<dbReference type="PANTHER" id="PTHR24074">
    <property type="entry name" value="CO-CHAPERONE PROTEIN DJLA"/>
    <property type="match status" value="1"/>
</dbReference>
<feature type="chain" id="PRO_5040720911" description="J domain-containing protein" evidence="2">
    <location>
        <begin position="18"/>
        <end position="378"/>
    </location>
</feature>
<dbReference type="InterPro" id="IPR036869">
    <property type="entry name" value="J_dom_sf"/>
</dbReference>
<dbReference type="InterPro" id="IPR021852">
    <property type="entry name" value="DUF3456"/>
</dbReference>
<reference evidence="5" key="1">
    <citation type="journal article" date="2023" name="Commun. Biol.">
        <title>Genome analysis of Parmales, the sister group of diatoms, reveals the evolutionary specialization of diatoms from phago-mixotrophs to photoautotrophs.</title>
        <authorList>
            <person name="Ban H."/>
            <person name="Sato S."/>
            <person name="Yoshikawa S."/>
            <person name="Yamada K."/>
            <person name="Nakamura Y."/>
            <person name="Ichinomiya M."/>
            <person name="Sato N."/>
            <person name="Blanc-Mathieu R."/>
            <person name="Endo H."/>
            <person name="Kuwata A."/>
            <person name="Ogata H."/>
        </authorList>
    </citation>
    <scope>NUCLEOTIDE SEQUENCE [LARGE SCALE GENOMIC DNA]</scope>
</reference>
<evidence type="ECO:0000256" key="2">
    <source>
        <dbReference type="SAM" id="SignalP"/>
    </source>
</evidence>
<dbReference type="EMBL" id="BRYA01000232">
    <property type="protein sequence ID" value="GMI44927.1"/>
    <property type="molecule type" value="Genomic_DNA"/>
</dbReference>
<accession>A0A9W7GJ34</accession>
<proteinExistence type="predicted"/>
<sequence>MQKLVLILLGVLSVGRALEELDFKRADGKDFWDARCSACVSVIAELERNLELEQPRQNVDLRNTLQAPPQGGEKKKKVIAYEVSELRGIEVMEDLCVGMDQYGITKEEDGSVTFQRYNAKGAGTVKIMGSMTIGSDQFHEDRKMLRSYCDNLVEEHEDDLLEAIRAAGLAKLARKQEELKIAKAIREGRKPEEDEEIDEVTRAYLRLGLDPIASPLEVRRSYRSLSRTLHPDKVGEDEEKLKEFHEVSKAYETITGEAMTPYGDLYRQVCVEIVDECEHEEEMEDIRRFFPKYKGSKIKGMIETWHEEQGRMGNHNTGSTAEADRKDLVRSRLEQKLEEEEEELKQKRKLARRKRKKRRQKLKEEVSGRRAVKESNEL</sequence>
<evidence type="ECO:0000256" key="1">
    <source>
        <dbReference type="SAM" id="MobiDB-lite"/>
    </source>
</evidence>
<dbReference type="PRINTS" id="PR00625">
    <property type="entry name" value="JDOMAIN"/>
</dbReference>
<dbReference type="InterPro" id="IPR050817">
    <property type="entry name" value="DjlA_DnaK_co-chaperone"/>
</dbReference>
<feature type="signal peptide" evidence="2">
    <location>
        <begin position="1"/>
        <end position="17"/>
    </location>
</feature>
<dbReference type="SMART" id="SM00271">
    <property type="entry name" value="DnaJ"/>
    <property type="match status" value="1"/>
</dbReference>
<dbReference type="AlphaFoldDB" id="A0A9W7GJ34"/>
<feature type="region of interest" description="Disordered" evidence="1">
    <location>
        <begin position="309"/>
        <end position="378"/>
    </location>
</feature>
<gene>
    <name evidence="4" type="ORF">TrCOL_g2719</name>
</gene>
<organism evidence="4 5">
    <name type="scientific">Triparma columacea</name>
    <dbReference type="NCBI Taxonomy" id="722753"/>
    <lineage>
        <taxon>Eukaryota</taxon>
        <taxon>Sar</taxon>
        <taxon>Stramenopiles</taxon>
        <taxon>Ochrophyta</taxon>
        <taxon>Bolidophyceae</taxon>
        <taxon>Parmales</taxon>
        <taxon>Triparmaceae</taxon>
        <taxon>Triparma</taxon>
    </lineage>
</organism>
<dbReference type="Pfam" id="PF11938">
    <property type="entry name" value="DUF3456"/>
    <property type="match status" value="1"/>
</dbReference>
<dbReference type="CDD" id="cd06257">
    <property type="entry name" value="DnaJ"/>
    <property type="match status" value="1"/>
</dbReference>
<dbReference type="SUPFAM" id="SSF46565">
    <property type="entry name" value="Chaperone J-domain"/>
    <property type="match status" value="1"/>
</dbReference>
<protein>
    <recommendedName>
        <fullName evidence="3">J domain-containing protein</fullName>
    </recommendedName>
</protein>
<feature type="domain" description="J" evidence="3">
    <location>
        <begin position="202"/>
        <end position="267"/>
    </location>
</feature>
<comment type="caution">
    <text evidence="4">The sequence shown here is derived from an EMBL/GenBank/DDBJ whole genome shotgun (WGS) entry which is preliminary data.</text>
</comment>
<evidence type="ECO:0000259" key="3">
    <source>
        <dbReference type="PROSITE" id="PS50076"/>
    </source>
</evidence>
<keyword evidence="2" id="KW-0732">Signal</keyword>
<dbReference type="InterPro" id="IPR001623">
    <property type="entry name" value="DnaJ_domain"/>
</dbReference>
<dbReference type="PROSITE" id="PS50076">
    <property type="entry name" value="DNAJ_2"/>
    <property type="match status" value="1"/>
</dbReference>
<feature type="compositionally biased region" description="Basic and acidic residues" evidence="1">
    <location>
        <begin position="362"/>
        <end position="378"/>
    </location>
</feature>
<dbReference type="Proteomes" id="UP001165065">
    <property type="component" value="Unassembled WGS sequence"/>
</dbReference>